<evidence type="ECO:0000313" key="9">
    <source>
        <dbReference type="Proteomes" id="UP000682951"/>
    </source>
</evidence>
<keyword evidence="2" id="KW-1003">Cell membrane</keyword>
<organism evidence="8 9">
    <name type="scientific">Campylobacter anatolicus</name>
    <dbReference type="NCBI Taxonomy" id="2829105"/>
    <lineage>
        <taxon>Bacteria</taxon>
        <taxon>Pseudomonadati</taxon>
        <taxon>Campylobacterota</taxon>
        <taxon>Epsilonproteobacteria</taxon>
        <taxon>Campylobacterales</taxon>
        <taxon>Campylobacteraceae</taxon>
        <taxon>Campylobacter</taxon>
    </lineage>
</organism>
<evidence type="ECO:0000313" key="8">
    <source>
        <dbReference type="EMBL" id="MBR8463092.1"/>
    </source>
</evidence>
<name>A0ABS5HHM9_9BACT</name>
<dbReference type="Proteomes" id="UP000682951">
    <property type="component" value="Unassembled WGS sequence"/>
</dbReference>
<keyword evidence="4 6" id="KW-1133">Transmembrane helix</keyword>
<keyword evidence="5 6" id="KW-0472">Membrane</keyword>
<evidence type="ECO:0000256" key="6">
    <source>
        <dbReference type="SAM" id="Phobius"/>
    </source>
</evidence>
<reference evidence="8 9" key="1">
    <citation type="submission" date="2021-04" db="EMBL/GenBank/DDBJ databases">
        <title>Molecular and phenotypic characterization and identification of bacterial isolates recovered from the Anatolian ground squirrels (Spermophilus xanthoprymnus) and which have the potential to form a new species in the Campylobacter genus.</title>
        <authorList>
            <person name="Aydin F."/>
            <person name="Abay S."/>
            <person name="Kayman T."/>
            <person name="Karakaya E."/>
            <person name="Mustak H.K."/>
            <person name="Mustak I.B."/>
            <person name="Bilgin N."/>
            <person name="Duzler A."/>
            <person name="Sahin O."/>
            <person name="Guran O."/>
            <person name="Saticioglu I.B."/>
        </authorList>
    </citation>
    <scope>NUCLEOTIDE SEQUENCE [LARGE SCALE GENOMIC DNA]</scope>
    <source>
        <strain evidence="9">faydin-G24</strain>
    </source>
</reference>
<feature type="domain" description="RDD" evidence="7">
    <location>
        <begin position="16"/>
        <end position="143"/>
    </location>
</feature>
<dbReference type="InterPro" id="IPR051791">
    <property type="entry name" value="Pra-immunoreactive"/>
</dbReference>
<dbReference type="EMBL" id="JAGSSW010000001">
    <property type="protein sequence ID" value="MBR8463092.1"/>
    <property type="molecule type" value="Genomic_DNA"/>
</dbReference>
<evidence type="ECO:0000256" key="3">
    <source>
        <dbReference type="ARBA" id="ARBA00022692"/>
    </source>
</evidence>
<keyword evidence="3 6" id="KW-0812">Transmembrane</keyword>
<evidence type="ECO:0000256" key="1">
    <source>
        <dbReference type="ARBA" id="ARBA00004651"/>
    </source>
</evidence>
<comment type="caution">
    <text evidence="8">The sequence shown here is derived from an EMBL/GenBank/DDBJ whole genome shotgun (WGS) entry which is preliminary data.</text>
</comment>
<evidence type="ECO:0000256" key="2">
    <source>
        <dbReference type="ARBA" id="ARBA00022475"/>
    </source>
</evidence>
<feature type="transmembrane region" description="Helical" evidence="6">
    <location>
        <begin position="23"/>
        <end position="42"/>
    </location>
</feature>
<accession>A0ABS5HHM9</accession>
<dbReference type="Pfam" id="PF06271">
    <property type="entry name" value="RDD"/>
    <property type="match status" value="1"/>
</dbReference>
<evidence type="ECO:0000256" key="5">
    <source>
        <dbReference type="ARBA" id="ARBA00023136"/>
    </source>
</evidence>
<sequence>MSLNLLDKLERESISLASFSKRAWAFFIDEILISVLFFVIYYEQFSLAQTYETVMVLASNLLFQMIALKVIYHAFFIWYYGATVGMMLNKIICVNVDILDKPDLSASILRSVVRVFSESCFYLGFVWAFGNHERQTWQDKVAKTVVINVS</sequence>
<evidence type="ECO:0000256" key="4">
    <source>
        <dbReference type="ARBA" id="ARBA00022989"/>
    </source>
</evidence>
<dbReference type="PANTHER" id="PTHR36115:SF4">
    <property type="entry name" value="MEMBRANE PROTEIN"/>
    <property type="match status" value="1"/>
</dbReference>
<dbReference type="PANTHER" id="PTHR36115">
    <property type="entry name" value="PROLINE-RICH ANTIGEN HOMOLOG-RELATED"/>
    <property type="match status" value="1"/>
</dbReference>
<evidence type="ECO:0000259" key="7">
    <source>
        <dbReference type="Pfam" id="PF06271"/>
    </source>
</evidence>
<comment type="subcellular location">
    <subcellularLocation>
        <location evidence="1">Cell membrane</location>
        <topology evidence="1">Multi-pass membrane protein</topology>
    </subcellularLocation>
</comment>
<keyword evidence="9" id="KW-1185">Reference proteome</keyword>
<feature type="transmembrane region" description="Helical" evidence="6">
    <location>
        <begin position="62"/>
        <end position="81"/>
    </location>
</feature>
<proteinExistence type="predicted"/>
<dbReference type="InterPro" id="IPR010432">
    <property type="entry name" value="RDD"/>
</dbReference>
<dbReference type="RefSeq" id="WP_212141364.1">
    <property type="nucleotide sequence ID" value="NZ_JAGSSW010000001.1"/>
</dbReference>
<protein>
    <submittedName>
        <fullName evidence="8">RDD family protein</fullName>
    </submittedName>
</protein>
<gene>
    <name evidence="8" type="ORF">KDD93_00700</name>
</gene>